<evidence type="ECO:0000313" key="2">
    <source>
        <dbReference type="EMBL" id="MCA2014659.1"/>
    </source>
</evidence>
<dbReference type="PROSITE" id="PS51257">
    <property type="entry name" value="PROKAR_LIPOPROTEIN"/>
    <property type="match status" value="1"/>
</dbReference>
<accession>A0ABS7YJL9</accession>
<keyword evidence="3" id="KW-1185">Reference proteome</keyword>
<evidence type="ECO:0008006" key="4">
    <source>
        <dbReference type="Google" id="ProtNLM"/>
    </source>
</evidence>
<evidence type="ECO:0000256" key="1">
    <source>
        <dbReference type="SAM" id="MobiDB-lite"/>
    </source>
</evidence>
<dbReference type="RefSeq" id="WP_225249280.1">
    <property type="nucleotide sequence ID" value="NZ_JAIWIU010000005.1"/>
</dbReference>
<name>A0ABS7YJL9_9VIBR</name>
<sequence>MSQLPFKRSVITYLVLALSGCSVATKHEEYDRAAKMHQQEIIKTKNDFDYKKVVTLDMPPQKAGLFVDSHEPEWLNIKDSITFTDTPLSVVLQAILGNNVKIIYGEGVNPDVKVSLFNSGTMKEKLSLLESYSNYGLTAKDDTLTVNKYISRTFVIPSPPGQQSYQIGSSSQGSSSSSTDDATNGESVSGTNAGDGQYSNLSVEKYNITQQMYNGIIAILGGKVKDKDSSSSSTKSTTTASKTFDSKADNQIGYAQVIPAMSAIIVRTSPSLMKEVDKFVDQLIQTITRQVLLDVEVVEFQSEDGVEFGLNGTLDVAKSDSTYTLNSAVPVLDTAESTIGLGLSGTSGLLKDSDLSLKATESHATVSVKNKQSFLASNNQMQEIDLSTLQPYTSKIEVTYTTTDDENYPTTSIEKETVRDGVKMLVVANIQPNKVYLRADGTYTKFIKFITESVNGESYQSPKTRQSKFNLSNFMQYNKTYVLAHMRQESFESNDNKFATVSTGNDGKKKVTDTLVLLTPHLQSN</sequence>
<evidence type="ECO:0000313" key="3">
    <source>
        <dbReference type="Proteomes" id="UP001199044"/>
    </source>
</evidence>
<gene>
    <name evidence="2" type="ORF">LDJ79_00960</name>
</gene>
<protein>
    <recommendedName>
        <fullName evidence="4">Type II and III secretion system protein</fullName>
    </recommendedName>
</protein>
<dbReference type="Proteomes" id="UP001199044">
    <property type="component" value="Unassembled WGS sequence"/>
</dbReference>
<feature type="compositionally biased region" description="Low complexity" evidence="1">
    <location>
        <begin position="161"/>
        <end position="178"/>
    </location>
</feature>
<organism evidence="2 3">
    <name type="scientific">Vibrio tritonius</name>
    <dbReference type="NCBI Taxonomy" id="1435069"/>
    <lineage>
        <taxon>Bacteria</taxon>
        <taxon>Pseudomonadati</taxon>
        <taxon>Pseudomonadota</taxon>
        <taxon>Gammaproteobacteria</taxon>
        <taxon>Vibrionales</taxon>
        <taxon>Vibrionaceae</taxon>
        <taxon>Vibrio</taxon>
    </lineage>
</organism>
<feature type="compositionally biased region" description="Polar residues" evidence="1">
    <location>
        <begin position="179"/>
        <end position="195"/>
    </location>
</feature>
<comment type="caution">
    <text evidence="2">The sequence shown here is derived from an EMBL/GenBank/DDBJ whole genome shotgun (WGS) entry which is preliminary data.</text>
</comment>
<reference evidence="3" key="1">
    <citation type="submission" date="2023-07" db="EMBL/GenBank/DDBJ databases">
        <title>Molecular identification of indigenous halophilic bacteria isolated from red sea cost, biodegradation of synthetic dyes and assessment of degraded metabolite toxicity.</title>
        <authorList>
            <person name="Chaieb K."/>
            <person name="Altayb H.N."/>
        </authorList>
    </citation>
    <scope>NUCLEOTIDE SEQUENCE [LARGE SCALE GENOMIC DNA]</scope>
    <source>
        <strain evidence="3">K20</strain>
    </source>
</reference>
<proteinExistence type="predicted"/>
<feature type="region of interest" description="Disordered" evidence="1">
    <location>
        <begin position="160"/>
        <end position="195"/>
    </location>
</feature>
<dbReference type="EMBL" id="JAIWIU010000005">
    <property type="protein sequence ID" value="MCA2014659.1"/>
    <property type="molecule type" value="Genomic_DNA"/>
</dbReference>